<evidence type="ECO:0000256" key="1">
    <source>
        <dbReference type="ARBA" id="ARBA00008932"/>
    </source>
</evidence>
<evidence type="ECO:0000256" key="3">
    <source>
        <dbReference type="SAM" id="Phobius"/>
    </source>
</evidence>
<feature type="coiled-coil region" evidence="2">
    <location>
        <begin position="368"/>
        <end position="416"/>
    </location>
</feature>
<feature type="transmembrane region" description="Helical" evidence="3">
    <location>
        <begin position="423"/>
        <end position="444"/>
    </location>
</feature>
<dbReference type="EMBL" id="OZ021737">
    <property type="protein sequence ID" value="CAK9318564.1"/>
    <property type="molecule type" value="Genomic_DNA"/>
</dbReference>
<dbReference type="InterPro" id="IPR013783">
    <property type="entry name" value="Ig-like_fold"/>
</dbReference>
<comment type="similarity">
    <text evidence="1">Belongs to the VAMP-associated protein (VAP) (TC 9.B.17) family.</text>
</comment>
<reference evidence="5 6" key="1">
    <citation type="submission" date="2024-03" db="EMBL/GenBank/DDBJ databases">
        <authorList>
            <person name="Gkanogiannis A."/>
            <person name="Becerra Lopez-Lavalle L."/>
        </authorList>
    </citation>
    <scope>NUCLEOTIDE SEQUENCE [LARGE SCALE GENOMIC DNA]</scope>
</reference>
<dbReference type="PROSITE" id="PS50202">
    <property type="entry name" value="MSP"/>
    <property type="match status" value="1"/>
</dbReference>
<dbReference type="InterPro" id="IPR016763">
    <property type="entry name" value="VAP"/>
</dbReference>
<organism evidence="5 6">
    <name type="scientific">Citrullus colocynthis</name>
    <name type="common">colocynth</name>
    <dbReference type="NCBI Taxonomy" id="252529"/>
    <lineage>
        <taxon>Eukaryota</taxon>
        <taxon>Viridiplantae</taxon>
        <taxon>Streptophyta</taxon>
        <taxon>Embryophyta</taxon>
        <taxon>Tracheophyta</taxon>
        <taxon>Spermatophyta</taxon>
        <taxon>Magnoliopsida</taxon>
        <taxon>eudicotyledons</taxon>
        <taxon>Gunneridae</taxon>
        <taxon>Pentapetalae</taxon>
        <taxon>rosids</taxon>
        <taxon>fabids</taxon>
        <taxon>Cucurbitales</taxon>
        <taxon>Cucurbitaceae</taxon>
        <taxon>Benincaseae</taxon>
        <taxon>Citrullus</taxon>
    </lineage>
</organism>
<evidence type="ECO:0000313" key="6">
    <source>
        <dbReference type="Proteomes" id="UP001642487"/>
    </source>
</evidence>
<feature type="domain" description="MSP" evidence="4">
    <location>
        <begin position="110"/>
        <end position="230"/>
    </location>
</feature>
<name>A0ABP0YDS6_9ROSI</name>
<protein>
    <recommendedName>
        <fullName evidence="4">MSP domain-containing protein</fullName>
    </recommendedName>
</protein>
<dbReference type="PANTHER" id="PTHR10809:SF148">
    <property type="entry name" value="OS01G0936800 PROTEIN"/>
    <property type="match status" value="1"/>
</dbReference>
<dbReference type="InterPro" id="IPR000535">
    <property type="entry name" value="MSP_dom"/>
</dbReference>
<keyword evidence="3" id="KW-0472">Membrane</keyword>
<dbReference type="Proteomes" id="UP001642487">
    <property type="component" value="Chromosome 3"/>
</dbReference>
<dbReference type="SUPFAM" id="SSF49354">
    <property type="entry name" value="PapD-like"/>
    <property type="match status" value="1"/>
</dbReference>
<keyword evidence="3" id="KW-1133">Transmembrane helix</keyword>
<keyword evidence="2" id="KW-0175">Coiled coil</keyword>
<accession>A0ABP0YDS6</accession>
<dbReference type="Gene3D" id="2.60.40.10">
    <property type="entry name" value="Immunoglobulins"/>
    <property type="match status" value="1"/>
</dbReference>
<proteinExistence type="inferred from homology"/>
<keyword evidence="6" id="KW-1185">Reference proteome</keyword>
<dbReference type="PANTHER" id="PTHR10809">
    <property type="entry name" value="VESICLE-ASSOCIATED MEMBRANE PROTEIN-ASSOCIATED PROTEIN"/>
    <property type="match status" value="1"/>
</dbReference>
<dbReference type="Pfam" id="PF00635">
    <property type="entry name" value="Motile_Sperm"/>
    <property type="match status" value="1"/>
</dbReference>
<keyword evidence="3" id="KW-0812">Transmembrane</keyword>
<evidence type="ECO:0000313" key="5">
    <source>
        <dbReference type="EMBL" id="CAK9318564.1"/>
    </source>
</evidence>
<evidence type="ECO:0000259" key="4">
    <source>
        <dbReference type="PROSITE" id="PS50202"/>
    </source>
</evidence>
<dbReference type="InterPro" id="IPR008962">
    <property type="entry name" value="PapD-like_sf"/>
</dbReference>
<gene>
    <name evidence="5" type="ORF">CITCOLO1_LOCUS10533</name>
</gene>
<evidence type="ECO:0000256" key="2">
    <source>
        <dbReference type="SAM" id="Coils"/>
    </source>
</evidence>
<sequence>MVPKRLAFTDYGERERERGRETRVAIVTILRNQKHFYSIFSLLSLLPFSASISTHFPLPIFSSDLSNRLLTHPPLFPLLCLLAQVRIQSRNRLYWKFIVNSAVRVMTMELFEVQPAELKFTFELKKQSSCLIQLINKSVQHVAFKVKTTSPKKYCVRPNTGIIKPKDTCDFTVTMLAQRTAPPDMQCKDKFLVQGTVISPGTSEEDITSDVFAKDSGKHIEEKKLKVFLVSATPPPVLLPINGELKLDSNHETSMPRDRMQTGVENIPPPHKVAEDSNGLDTCKHIDELRTVDTPELLSPPYKMAEGVEKIDSCKDSDENRAAVDVSTRQNEDVVAKPSENIETTPAEGIEESKLAKDLPELNLTKDFQELKSKLTLMDAELLEAEATITRLKKERMITTQEREMLKRDLETLRETGQRSIQVGFPLMYVVMVAFISLLLGYFIHP</sequence>